<dbReference type="FunFam" id="1.10.10.10:FF:000001">
    <property type="entry name" value="LysR family transcriptional regulator"/>
    <property type="match status" value="1"/>
</dbReference>
<comment type="similarity">
    <text evidence="1">Belongs to the LysR transcriptional regulatory family.</text>
</comment>
<feature type="domain" description="HTH lysR-type" evidence="5">
    <location>
        <begin position="13"/>
        <end position="70"/>
    </location>
</feature>
<dbReference type="EMBL" id="QBMP01000308">
    <property type="protein sequence ID" value="PZO46459.1"/>
    <property type="molecule type" value="Genomic_DNA"/>
</dbReference>
<dbReference type="InterPro" id="IPR036388">
    <property type="entry name" value="WH-like_DNA-bd_sf"/>
</dbReference>
<dbReference type="SUPFAM" id="SSF53850">
    <property type="entry name" value="Periplasmic binding protein-like II"/>
    <property type="match status" value="1"/>
</dbReference>
<dbReference type="SUPFAM" id="SSF46785">
    <property type="entry name" value="Winged helix' DNA-binding domain"/>
    <property type="match status" value="1"/>
</dbReference>
<evidence type="ECO:0000256" key="1">
    <source>
        <dbReference type="ARBA" id="ARBA00009437"/>
    </source>
</evidence>
<protein>
    <submittedName>
        <fullName evidence="6">LysR family transcriptional regulator</fullName>
    </submittedName>
</protein>
<dbReference type="InterPro" id="IPR000847">
    <property type="entry name" value="LysR_HTH_N"/>
</dbReference>
<organism evidence="6 7">
    <name type="scientific">Phormidesmis priestleyi</name>
    <dbReference type="NCBI Taxonomy" id="268141"/>
    <lineage>
        <taxon>Bacteria</taxon>
        <taxon>Bacillati</taxon>
        <taxon>Cyanobacteriota</taxon>
        <taxon>Cyanophyceae</taxon>
        <taxon>Leptolyngbyales</taxon>
        <taxon>Leptolyngbyaceae</taxon>
        <taxon>Phormidesmis</taxon>
    </lineage>
</organism>
<dbReference type="Pfam" id="PF03466">
    <property type="entry name" value="LysR_substrate"/>
    <property type="match status" value="1"/>
</dbReference>
<evidence type="ECO:0000256" key="2">
    <source>
        <dbReference type="ARBA" id="ARBA00023015"/>
    </source>
</evidence>
<dbReference type="InterPro" id="IPR005119">
    <property type="entry name" value="LysR_subst-bd"/>
</dbReference>
<evidence type="ECO:0000313" key="6">
    <source>
        <dbReference type="EMBL" id="PZO46459.1"/>
    </source>
</evidence>
<dbReference type="PROSITE" id="PS50931">
    <property type="entry name" value="HTH_LYSR"/>
    <property type="match status" value="1"/>
</dbReference>
<sequence length="329" mass="35522">MAGKPAKNLSDKVKLSQLKALISVVATGSFSETALQLNVSQSTVSHSIAALEEALGVTIIHRGRQRASLTPVGTSIFQQAQQVLTLMEQMGQTATRARGTDGGLVRIAAFRSLASEILPGAIAYLHEHHPTIQVVITEFESTQDVIDALIEGKADLSMADLLQGNKFETFQIMDDPFIALLPPNRSDIRSQLTWDDLHKYPLITSSSDCCRVIRAHLQAAEPPIAVDYLIANDSTAVSMTRQGLGISLLPKLAAQPIPSEVITAQLPFEIARPLGISWLRDTLLTPATYAFLDTFKHLYAGAEKSSCSAQQKGGQWARLPVTSSSPVNV</sequence>
<comment type="caution">
    <text evidence="6">The sequence shown here is derived from an EMBL/GenBank/DDBJ whole genome shotgun (WGS) entry which is preliminary data.</text>
</comment>
<dbReference type="GO" id="GO:0003700">
    <property type="term" value="F:DNA-binding transcription factor activity"/>
    <property type="evidence" value="ECO:0007669"/>
    <property type="project" value="InterPro"/>
</dbReference>
<dbReference type="Gene3D" id="3.40.190.10">
    <property type="entry name" value="Periplasmic binding protein-like II"/>
    <property type="match status" value="2"/>
</dbReference>
<dbReference type="PANTHER" id="PTHR30419:SF8">
    <property type="entry name" value="NITROGEN ASSIMILATION TRANSCRIPTIONAL ACTIVATOR-RELATED"/>
    <property type="match status" value="1"/>
</dbReference>
<evidence type="ECO:0000259" key="5">
    <source>
        <dbReference type="PROSITE" id="PS50931"/>
    </source>
</evidence>
<dbReference type="InterPro" id="IPR036390">
    <property type="entry name" value="WH_DNA-bd_sf"/>
</dbReference>
<keyword evidence="2" id="KW-0805">Transcription regulation</keyword>
<dbReference type="PANTHER" id="PTHR30419">
    <property type="entry name" value="HTH-TYPE TRANSCRIPTIONAL REGULATOR YBHD"/>
    <property type="match status" value="1"/>
</dbReference>
<dbReference type="GO" id="GO:0003677">
    <property type="term" value="F:DNA binding"/>
    <property type="evidence" value="ECO:0007669"/>
    <property type="project" value="UniProtKB-KW"/>
</dbReference>
<keyword evidence="3" id="KW-0238">DNA-binding</keyword>
<evidence type="ECO:0000256" key="3">
    <source>
        <dbReference type="ARBA" id="ARBA00023125"/>
    </source>
</evidence>
<accession>A0A2W4WWV4</accession>
<dbReference type="Proteomes" id="UP000249794">
    <property type="component" value="Unassembled WGS sequence"/>
</dbReference>
<dbReference type="InterPro" id="IPR050950">
    <property type="entry name" value="HTH-type_LysR_regulators"/>
</dbReference>
<dbReference type="CDD" id="cd05466">
    <property type="entry name" value="PBP2_LTTR_substrate"/>
    <property type="match status" value="1"/>
</dbReference>
<dbReference type="AlphaFoldDB" id="A0A2W4WWV4"/>
<proteinExistence type="inferred from homology"/>
<reference evidence="7" key="1">
    <citation type="submission" date="2018-04" db="EMBL/GenBank/DDBJ databases">
        <authorList>
            <person name="Cornet L."/>
        </authorList>
    </citation>
    <scope>NUCLEOTIDE SEQUENCE [LARGE SCALE GENOMIC DNA]</scope>
</reference>
<dbReference type="Gene3D" id="1.10.10.10">
    <property type="entry name" value="Winged helix-like DNA-binding domain superfamily/Winged helix DNA-binding domain"/>
    <property type="match status" value="1"/>
</dbReference>
<keyword evidence="4" id="KW-0804">Transcription</keyword>
<gene>
    <name evidence="6" type="ORF">DCF15_20220</name>
</gene>
<reference evidence="6 7" key="2">
    <citation type="submission" date="2018-06" db="EMBL/GenBank/DDBJ databases">
        <title>Metagenomic assembly of (sub)arctic Cyanobacteria and their associated microbiome from non-axenic cultures.</title>
        <authorList>
            <person name="Baurain D."/>
        </authorList>
    </citation>
    <scope>NUCLEOTIDE SEQUENCE [LARGE SCALE GENOMIC DNA]</scope>
    <source>
        <strain evidence="6">ULC027bin1</strain>
    </source>
</reference>
<evidence type="ECO:0000256" key="4">
    <source>
        <dbReference type="ARBA" id="ARBA00023163"/>
    </source>
</evidence>
<dbReference type="GO" id="GO:0005829">
    <property type="term" value="C:cytosol"/>
    <property type="evidence" value="ECO:0007669"/>
    <property type="project" value="TreeGrafter"/>
</dbReference>
<name>A0A2W4WWV4_9CYAN</name>
<dbReference type="Pfam" id="PF00126">
    <property type="entry name" value="HTH_1"/>
    <property type="match status" value="1"/>
</dbReference>
<dbReference type="PRINTS" id="PR00039">
    <property type="entry name" value="HTHLYSR"/>
</dbReference>
<evidence type="ECO:0000313" key="7">
    <source>
        <dbReference type="Proteomes" id="UP000249794"/>
    </source>
</evidence>